<feature type="compositionally biased region" description="Basic and acidic residues" evidence="1">
    <location>
        <begin position="46"/>
        <end position="61"/>
    </location>
</feature>
<evidence type="ECO:0000313" key="3">
    <source>
        <dbReference type="Proteomes" id="UP001305414"/>
    </source>
</evidence>
<dbReference type="EMBL" id="JAWHQM010000005">
    <property type="protein sequence ID" value="KAK5627361.1"/>
    <property type="molecule type" value="Genomic_DNA"/>
</dbReference>
<sequence>MHVMGAKACPFRQSGSAPGSKSPHTDATASERRGTEGSWEVQIPTYHREHSMGGNGDRRGFAADSRREVFSISAQQKVARSEFVDSWLE</sequence>
<evidence type="ECO:0000313" key="2">
    <source>
        <dbReference type="EMBL" id="KAK5627361.1"/>
    </source>
</evidence>
<accession>A0AAN7UJQ0</accession>
<gene>
    <name evidence="2" type="ORF">RRF57_003076</name>
</gene>
<comment type="caution">
    <text evidence="2">The sequence shown here is derived from an EMBL/GenBank/DDBJ whole genome shotgun (WGS) entry which is preliminary data.</text>
</comment>
<keyword evidence="3" id="KW-1185">Reference proteome</keyword>
<feature type="region of interest" description="Disordered" evidence="1">
    <location>
        <begin position="1"/>
        <end position="61"/>
    </location>
</feature>
<proteinExistence type="predicted"/>
<dbReference type="AlphaFoldDB" id="A0AAN7UJQ0"/>
<name>A0AAN7UJQ0_9PEZI</name>
<organism evidence="2 3">
    <name type="scientific">Xylaria bambusicola</name>
    <dbReference type="NCBI Taxonomy" id="326684"/>
    <lineage>
        <taxon>Eukaryota</taxon>
        <taxon>Fungi</taxon>
        <taxon>Dikarya</taxon>
        <taxon>Ascomycota</taxon>
        <taxon>Pezizomycotina</taxon>
        <taxon>Sordariomycetes</taxon>
        <taxon>Xylariomycetidae</taxon>
        <taxon>Xylariales</taxon>
        <taxon>Xylariaceae</taxon>
        <taxon>Xylaria</taxon>
    </lineage>
</organism>
<dbReference type="Proteomes" id="UP001305414">
    <property type="component" value="Unassembled WGS sequence"/>
</dbReference>
<reference evidence="2 3" key="1">
    <citation type="submission" date="2023-10" db="EMBL/GenBank/DDBJ databases">
        <title>Draft genome sequence of Xylaria bambusicola isolate GMP-LS, the root and basal stem rot pathogen of sugarcane in Indonesia.</title>
        <authorList>
            <person name="Selvaraj P."/>
            <person name="Muralishankar V."/>
            <person name="Muruganantham S."/>
            <person name="Sp S."/>
            <person name="Haryani S."/>
            <person name="Lau K.J.X."/>
            <person name="Naqvi N.I."/>
        </authorList>
    </citation>
    <scope>NUCLEOTIDE SEQUENCE [LARGE SCALE GENOMIC DNA]</scope>
    <source>
        <strain evidence="2">GMP-LS</strain>
    </source>
</reference>
<protein>
    <submittedName>
        <fullName evidence="2">Uncharacterized protein</fullName>
    </submittedName>
</protein>
<evidence type="ECO:0000256" key="1">
    <source>
        <dbReference type="SAM" id="MobiDB-lite"/>
    </source>
</evidence>